<proteinExistence type="inferred from homology"/>
<dbReference type="InterPro" id="IPR004838">
    <property type="entry name" value="NHTrfase_class1_PyrdxlP-BS"/>
</dbReference>
<evidence type="ECO:0000256" key="4">
    <source>
        <dbReference type="ARBA" id="ARBA00022679"/>
    </source>
</evidence>
<evidence type="ECO:0000256" key="6">
    <source>
        <dbReference type="RuleBase" id="RU000481"/>
    </source>
</evidence>
<gene>
    <name evidence="9" type="ORF">DDE84_04645</name>
</gene>
<feature type="region of interest" description="Disordered" evidence="7">
    <location>
        <begin position="96"/>
        <end position="124"/>
    </location>
</feature>
<keyword evidence="4 6" id="KW-0808">Transferase</keyword>
<sequence length="415" mass="43912">MSAKQQADVDLLTWADPFYPDGRLPASVLEALRSERVAACGAHYGDVAGLPSLRQAVAGRLAAVFGYPIVWESQVLITPGSASALYLAVSLLASPDSEVQGDDSGNGDVRGGEHGSDMCDGKQSVAASDTGLRREVIVPDPGFPNNAHDCAAHGLTAIPLTLDAENGYQITVEQLERVVSERTCAIMVTNPANPTTTVLTRESCEAIAQVAERHNLTVINDEAFADHMLDGREFLSVAALPSLRDRCITIRSFSKGYGLSGLRVGCMVAPASVFDAAVELADDLYGAAGTIDQIAAEAALRDSQLLDEIGKEFQARAQLVRDIVGGVDCVRVEPIESGFLSWIDVSRLGGGDVVAAALRDAGIAVQPGSHYGPVGASHIRISQGAYRDRHRVEGVLRRLAEVLRSLPVLPVLPVQ</sequence>
<dbReference type="InterPro" id="IPR015421">
    <property type="entry name" value="PyrdxlP-dep_Trfase_major"/>
</dbReference>
<dbReference type="InterPro" id="IPR050596">
    <property type="entry name" value="AspAT/PAT-like"/>
</dbReference>
<keyword evidence="3 6" id="KW-0032">Aminotransferase</keyword>
<comment type="caution">
    <text evidence="9">The sequence shown here is derived from an EMBL/GenBank/DDBJ whole genome shotgun (WGS) entry which is preliminary data.</text>
</comment>
<dbReference type="SUPFAM" id="SSF53383">
    <property type="entry name" value="PLP-dependent transferases"/>
    <property type="match status" value="1"/>
</dbReference>
<dbReference type="EMBL" id="QDAG01000004">
    <property type="protein sequence ID" value="KAE8128751.1"/>
    <property type="molecule type" value="Genomic_DNA"/>
</dbReference>
<evidence type="ECO:0000313" key="9">
    <source>
        <dbReference type="EMBL" id="KAE8128751.1"/>
    </source>
</evidence>
<name>A0A5N6S2V4_9BIFI</name>
<accession>A0A5N6S2V4</accession>
<evidence type="ECO:0000256" key="7">
    <source>
        <dbReference type="SAM" id="MobiDB-lite"/>
    </source>
</evidence>
<dbReference type="GeneID" id="78126974"/>
<dbReference type="AlphaFoldDB" id="A0A5N6S2V4"/>
<dbReference type="PROSITE" id="PS00105">
    <property type="entry name" value="AA_TRANSFER_CLASS_1"/>
    <property type="match status" value="1"/>
</dbReference>
<protein>
    <recommendedName>
        <fullName evidence="6">Aminotransferase</fullName>
        <ecNumber evidence="6">2.6.1.-</ecNumber>
    </recommendedName>
</protein>
<dbReference type="PANTHER" id="PTHR46383">
    <property type="entry name" value="ASPARTATE AMINOTRANSFERASE"/>
    <property type="match status" value="1"/>
</dbReference>
<dbReference type="EC" id="2.6.1.-" evidence="6"/>
<evidence type="ECO:0000256" key="5">
    <source>
        <dbReference type="ARBA" id="ARBA00022898"/>
    </source>
</evidence>
<reference evidence="9 10" key="1">
    <citation type="submission" date="2018-04" db="EMBL/GenBank/DDBJ databases">
        <authorList>
            <person name="Eckel V.P."/>
            <person name="Vogel R.F."/>
        </authorList>
    </citation>
    <scope>NUCLEOTIDE SEQUENCE [LARGE SCALE GENOMIC DNA]</scope>
    <source>
        <strain evidence="10">TMW 2.1764</strain>
    </source>
</reference>
<comment type="similarity">
    <text evidence="2 6">Belongs to the class-I pyridoxal-phosphate-dependent aminotransferase family.</text>
</comment>
<evidence type="ECO:0000256" key="3">
    <source>
        <dbReference type="ARBA" id="ARBA00022576"/>
    </source>
</evidence>
<dbReference type="GO" id="GO:0030170">
    <property type="term" value="F:pyridoxal phosphate binding"/>
    <property type="evidence" value="ECO:0007669"/>
    <property type="project" value="InterPro"/>
</dbReference>
<dbReference type="InterPro" id="IPR004839">
    <property type="entry name" value="Aminotransferase_I/II_large"/>
</dbReference>
<dbReference type="RefSeq" id="WP_152580544.1">
    <property type="nucleotide sequence ID" value="NZ_QDAG01000004.1"/>
</dbReference>
<dbReference type="GO" id="GO:0006520">
    <property type="term" value="P:amino acid metabolic process"/>
    <property type="evidence" value="ECO:0007669"/>
    <property type="project" value="InterPro"/>
</dbReference>
<dbReference type="Proteomes" id="UP000325415">
    <property type="component" value="Unassembled WGS sequence"/>
</dbReference>
<comment type="cofactor">
    <cofactor evidence="1 6">
        <name>pyridoxal 5'-phosphate</name>
        <dbReference type="ChEBI" id="CHEBI:597326"/>
    </cofactor>
</comment>
<evidence type="ECO:0000256" key="1">
    <source>
        <dbReference type="ARBA" id="ARBA00001933"/>
    </source>
</evidence>
<dbReference type="CDD" id="cd00609">
    <property type="entry name" value="AAT_like"/>
    <property type="match status" value="1"/>
</dbReference>
<keyword evidence="10" id="KW-1185">Reference proteome</keyword>
<evidence type="ECO:0000313" key="10">
    <source>
        <dbReference type="Proteomes" id="UP000325415"/>
    </source>
</evidence>
<dbReference type="InterPro" id="IPR015424">
    <property type="entry name" value="PyrdxlP-dep_Trfase"/>
</dbReference>
<evidence type="ECO:0000256" key="2">
    <source>
        <dbReference type="ARBA" id="ARBA00007441"/>
    </source>
</evidence>
<dbReference type="Gene3D" id="3.40.640.10">
    <property type="entry name" value="Type I PLP-dependent aspartate aminotransferase-like (Major domain)"/>
    <property type="match status" value="2"/>
</dbReference>
<dbReference type="OrthoDB" id="9763453at2"/>
<organism evidence="9 10">
    <name type="scientific">Bifidobacterium tibiigranuli</name>
    <dbReference type="NCBI Taxonomy" id="2172043"/>
    <lineage>
        <taxon>Bacteria</taxon>
        <taxon>Bacillati</taxon>
        <taxon>Actinomycetota</taxon>
        <taxon>Actinomycetes</taxon>
        <taxon>Bifidobacteriales</taxon>
        <taxon>Bifidobacteriaceae</taxon>
        <taxon>Bifidobacterium</taxon>
    </lineage>
</organism>
<keyword evidence="5" id="KW-0663">Pyridoxal phosphate</keyword>
<dbReference type="Pfam" id="PF00155">
    <property type="entry name" value="Aminotran_1_2"/>
    <property type="match status" value="1"/>
</dbReference>
<feature type="domain" description="Aminotransferase class I/classII large" evidence="8">
    <location>
        <begin position="134"/>
        <end position="399"/>
    </location>
</feature>
<evidence type="ECO:0000259" key="8">
    <source>
        <dbReference type="Pfam" id="PF00155"/>
    </source>
</evidence>
<dbReference type="GO" id="GO:0008483">
    <property type="term" value="F:transaminase activity"/>
    <property type="evidence" value="ECO:0007669"/>
    <property type="project" value="UniProtKB-KW"/>
</dbReference>
<feature type="compositionally biased region" description="Basic and acidic residues" evidence="7">
    <location>
        <begin position="110"/>
        <end position="120"/>
    </location>
</feature>